<evidence type="ECO:0000256" key="24">
    <source>
        <dbReference type="SAM" id="MobiDB-lite"/>
    </source>
</evidence>
<name>A0A543ACV5_9ACTN</name>
<evidence type="ECO:0000256" key="20">
    <source>
        <dbReference type="ARBA" id="ARBA00047734"/>
    </source>
</evidence>
<keyword evidence="8" id="KW-0276">Fatty acid metabolism</keyword>
<keyword evidence="12" id="KW-0966">Cell projection</keyword>
<dbReference type="InterPro" id="IPR006683">
    <property type="entry name" value="Thioestr_dom"/>
</dbReference>
<evidence type="ECO:0000256" key="12">
    <source>
        <dbReference type="ARBA" id="ARBA00023273"/>
    </source>
</evidence>
<sequence>MTAIGKHSNQMTPVGGSEGDVSREGGVISRWAAHLAGQRPVGIGQTLPPHSPDCAGCGPDNPAGLHLRAVRTASGVEAVHCFDEAHVGAPGIAHGGAVALAFDDLFGFVLYTVGSLAVTRSLTVEYRAPFRLRQPYTFCANVAQREGRRLLLHAEARDDNGRGVGSAEATFVVVGAEHFAANAGQGMSPGECDLQMRDPRGPSNVPSSVAVSYVHSQPSVEVQ</sequence>
<evidence type="ECO:0000313" key="27">
    <source>
        <dbReference type="Proteomes" id="UP000320209"/>
    </source>
</evidence>
<dbReference type="PANTHER" id="PTHR12418">
    <property type="entry name" value="ACYL-COENZYME A THIOESTERASE THEM4"/>
    <property type="match status" value="1"/>
</dbReference>
<reference evidence="26 27" key="1">
    <citation type="submission" date="2019-06" db="EMBL/GenBank/DDBJ databases">
        <title>Sequencing the genomes of 1000 actinobacteria strains.</title>
        <authorList>
            <person name="Klenk H.-P."/>
        </authorList>
    </citation>
    <scope>NUCLEOTIDE SEQUENCE [LARGE SCALE GENOMIC DNA]</scope>
    <source>
        <strain evidence="26 27">DSM 25218</strain>
    </source>
</reference>
<evidence type="ECO:0000256" key="9">
    <source>
        <dbReference type="ARBA" id="ARBA00022946"/>
    </source>
</evidence>
<keyword evidence="4" id="KW-1003">Cell membrane</keyword>
<keyword evidence="9" id="KW-0809">Transit peptide</keyword>
<protein>
    <recommendedName>
        <fullName evidence="17">Acyl-coenzyme A thioesterase THEM4</fullName>
        <ecNumber evidence="16">3.1.2.2</ecNumber>
    </recommendedName>
    <alternativeName>
        <fullName evidence="18">Thioesterase superfamily member 4</fullName>
    </alternativeName>
</protein>
<dbReference type="GO" id="GO:0016020">
    <property type="term" value="C:membrane"/>
    <property type="evidence" value="ECO:0007669"/>
    <property type="project" value="UniProtKB-SubCell"/>
</dbReference>
<dbReference type="InterPro" id="IPR052365">
    <property type="entry name" value="THEM4/THEM5_acyl-CoA_thioest"/>
</dbReference>
<evidence type="ECO:0000256" key="1">
    <source>
        <dbReference type="ARBA" id="ARBA00004170"/>
    </source>
</evidence>
<keyword evidence="11" id="KW-0472">Membrane</keyword>
<comment type="catalytic activity">
    <reaction evidence="22">
        <text>dodecanoyl-CoA + H2O = dodecanoate + CoA + H(+)</text>
        <dbReference type="Rhea" id="RHEA:30135"/>
        <dbReference type="ChEBI" id="CHEBI:15377"/>
        <dbReference type="ChEBI" id="CHEBI:15378"/>
        <dbReference type="ChEBI" id="CHEBI:18262"/>
        <dbReference type="ChEBI" id="CHEBI:57287"/>
        <dbReference type="ChEBI" id="CHEBI:57375"/>
    </reaction>
    <physiologicalReaction direction="left-to-right" evidence="22">
        <dbReference type="Rhea" id="RHEA:30136"/>
    </physiologicalReaction>
</comment>
<evidence type="ECO:0000256" key="13">
    <source>
        <dbReference type="ARBA" id="ARBA00035852"/>
    </source>
</evidence>
<evidence type="ECO:0000256" key="5">
    <source>
        <dbReference type="ARBA" id="ARBA00022490"/>
    </source>
</evidence>
<dbReference type="GO" id="GO:0016787">
    <property type="term" value="F:hydrolase activity"/>
    <property type="evidence" value="ECO:0007669"/>
    <property type="project" value="UniProtKB-KW"/>
</dbReference>
<keyword evidence="7" id="KW-0378">Hydrolase</keyword>
<dbReference type="Gene3D" id="3.10.129.10">
    <property type="entry name" value="Hotdog Thioesterase"/>
    <property type="match status" value="1"/>
</dbReference>
<gene>
    <name evidence="26" type="ORF">FB381_4339</name>
</gene>
<comment type="subcellular location">
    <subcellularLocation>
        <location evidence="3">Cell projection</location>
        <location evidence="3">Ruffle membrane</location>
    </subcellularLocation>
    <subcellularLocation>
        <location evidence="2">Cytoplasm</location>
    </subcellularLocation>
    <subcellularLocation>
        <location evidence="1">Membrane</location>
        <topology evidence="1">Peripheral membrane protein</topology>
    </subcellularLocation>
</comment>
<evidence type="ECO:0000256" key="18">
    <source>
        <dbReference type="ARBA" id="ARBA00043210"/>
    </source>
</evidence>
<evidence type="ECO:0000256" key="11">
    <source>
        <dbReference type="ARBA" id="ARBA00023136"/>
    </source>
</evidence>
<evidence type="ECO:0000256" key="23">
    <source>
        <dbReference type="ARBA" id="ARBA00048180"/>
    </source>
</evidence>
<evidence type="ECO:0000259" key="25">
    <source>
        <dbReference type="Pfam" id="PF03061"/>
    </source>
</evidence>
<evidence type="ECO:0000256" key="6">
    <source>
        <dbReference type="ARBA" id="ARBA00022703"/>
    </source>
</evidence>
<comment type="caution">
    <text evidence="26">The sequence shown here is derived from an EMBL/GenBank/DDBJ whole genome shotgun (WGS) entry which is preliminary data.</text>
</comment>
<keyword evidence="6" id="KW-0053">Apoptosis</keyword>
<evidence type="ECO:0000256" key="4">
    <source>
        <dbReference type="ARBA" id="ARBA00022475"/>
    </source>
</evidence>
<dbReference type="AlphaFoldDB" id="A0A543ACV5"/>
<evidence type="ECO:0000256" key="7">
    <source>
        <dbReference type="ARBA" id="ARBA00022801"/>
    </source>
</evidence>
<evidence type="ECO:0000256" key="3">
    <source>
        <dbReference type="ARBA" id="ARBA00004632"/>
    </source>
</evidence>
<dbReference type="CDD" id="cd03443">
    <property type="entry name" value="PaaI_thioesterase"/>
    <property type="match status" value="1"/>
</dbReference>
<comment type="similarity">
    <text evidence="15">Belongs to the THEM4/THEM5 thioesterase family.</text>
</comment>
<evidence type="ECO:0000256" key="16">
    <source>
        <dbReference type="ARBA" id="ARBA00038848"/>
    </source>
</evidence>
<keyword evidence="27" id="KW-1185">Reference proteome</keyword>
<feature type="region of interest" description="Disordered" evidence="24">
    <location>
        <begin position="1"/>
        <end position="21"/>
    </location>
</feature>
<dbReference type="GO" id="GO:0005737">
    <property type="term" value="C:cytoplasm"/>
    <property type="evidence" value="ECO:0007669"/>
    <property type="project" value="UniProtKB-SubCell"/>
</dbReference>
<comment type="catalytic activity">
    <reaction evidence="19">
        <text>octanoyl-CoA + H2O = octanoate + CoA + H(+)</text>
        <dbReference type="Rhea" id="RHEA:30143"/>
        <dbReference type="ChEBI" id="CHEBI:15377"/>
        <dbReference type="ChEBI" id="CHEBI:15378"/>
        <dbReference type="ChEBI" id="CHEBI:25646"/>
        <dbReference type="ChEBI" id="CHEBI:57287"/>
        <dbReference type="ChEBI" id="CHEBI:57386"/>
    </reaction>
    <physiologicalReaction direction="left-to-right" evidence="19">
        <dbReference type="Rhea" id="RHEA:30144"/>
    </physiologicalReaction>
</comment>
<proteinExistence type="inferred from homology"/>
<evidence type="ECO:0000256" key="21">
    <source>
        <dbReference type="ARBA" id="ARBA00047969"/>
    </source>
</evidence>
<comment type="catalytic activity">
    <reaction evidence="20">
        <text>hexadecanoyl-CoA + H2O = hexadecanoate + CoA + H(+)</text>
        <dbReference type="Rhea" id="RHEA:16645"/>
        <dbReference type="ChEBI" id="CHEBI:7896"/>
        <dbReference type="ChEBI" id="CHEBI:15377"/>
        <dbReference type="ChEBI" id="CHEBI:15378"/>
        <dbReference type="ChEBI" id="CHEBI:57287"/>
        <dbReference type="ChEBI" id="CHEBI:57379"/>
        <dbReference type="EC" id="3.1.2.2"/>
    </reaction>
    <physiologicalReaction direction="left-to-right" evidence="20">
        <dbReference type="Rhea" id="RHEA:16646"/>
    </physiologicalReaction>
</comment>
<evidence type="ECO:0000313" key="26">
    <source>
        <dbReference type="EMBL" id="TQL70407.1"/>
    </source>
</evidence>
<evidence type="ECO:0000256" key="22">
    <source>
        <dbReference type="ARBA" id="ARBA00048074"/>
    </source>
</evidence>
<comment type="catalytic activity">
    <reaction evidence="21">
        <text>decanoyl-CoA + H2O = decanoate + CoA + H(+)</text>
        <dbReference type="Rhea" id="RHEA:40059"/>
        <dbReference type="ChEBI" id="CHEBI:15377"/>
        <dbReference type="ChEBI" id="CHEBI:15378"/>
        <dbReference type="ChEBI" id="CHEBI:27689"/>
        <dbReference type="ChEBI" id="CHEBI:57287"/>
        <dbReference type="ChEBI" id="CHEBI:61430"/>
    </reaction>
    <physiologicalReaction direction="left-to-right" evidence="21">
        <dbReference type="Rhea" id="RHEA:40060"/>
    </physiologicalReaction>
</comment>
<evidence type="ECO:0000256" key="8">
    <source>
        <dbReference type="ARBA" id="ARBA00022832"/>
    </source>
</evidence>
<comment type="catalytic activity">
    <reaction evidence="13">
        <text>(5Z,8Z,11Z,14Z)-eicosatetraenoyl-CoA + H2O = (5Z,8Z,11Z,14Z)-eicosatetraenoate + CoA + H(+)</text>
        <dbReference type="Rhea" id="RHEA:40151"/>
        <dbReference type="ChEBI" id="CHEBI:15377"/>
        <dbReference type="ChEBI" id="CHEBI:15378"/>
        <dbReference type="ChEBI" id="CHEBI:32395"/>
        <dbReference type="ChEBI" id="CHEBI:57287"/>
        <dbReference type="ChEBI" id="CHEBI:57368"/>
    </reaction>
    <physiologicalReaction direction="left-to-right" evidence="13">
        <dbReference type="Rhea" id="RHEA:40152"/>
    </physiologicalReaction>
</comment>
<dbReference type="GO" id="GO:0006631">
    <property type="term" value="P:fatty acid metabolic process"/>
    <property type="evidence" value="ECO:0007669"/>
    <property type="project" value="UniProtKB-KW"/>
</dbReference>
<dbReference type="EMBL" id="VFOV01000001">
    <property type="protein sequence ID" value="TQL70407.1"/>
    <property type="molecule type" value="Genomic_DNA"/>
</dbReference>
<organism evidence="26 27">
    <name type="scientific">Nocardioides albertanoniae</name>
    <dbReference type="NCBI Taxonomy" id="1175486"/>
    <lineage>
        <taxon>Bacteria</taxon>
        <taxon>Bacillati</taxon>
        <taxon>Actinomycetota</taxon>
        <taxon>Actinomycetes</taxon>
        <taxon>Propionibacteriales</taxon>
        <taxon>Nocardioidaceae</taxon>
        <taxon>Nocardioides</taxon>
    </lineage>
</organism>
<evidence type="ECO:0000256" key="15">
    <source>
        <dbReference type="ARBA" id="ARBA00038456"/>
    </source>
</evidence>
<evidence type="ECO:0000256" key="19">
    <source>
        <dbReference type="ARBA" id="ARBA00047588"/>
    </source>
</evidence>
<evidence type="ECO:0000256" key="2">
    <source>
        <dbReference type="ARBA" id="ARBA00004496"/>
    </source>
</evidence>
<dbReference type="InterPro" id="IPR029069">
    <property type="entry name" value="HotDog_dom_sf"/>
</dbReference>
<evidence type="ECO:0000256" key="14">
    <source>
        <dbReference type="ARBA" id="ARBA00037002"/>
    </source>
</evidence>
<evidence type="ECO:0000256" key="10">
    <source>
        <dbReference type="ARBA" id="ARBA00023098"/>
    </source>
</evidence>
<accession>A0A543ACV5</accession>
<keyword evidence="10" id="KW-0443">Lipid metabolism</keyword>
<comment type="catalytic activity">
    <reaction evidence="23">
        <text>tetradecanoyl-CoA + H2O = tetradecanoate + CoA + H(+)</text>
        <dbReference type="Rhea" id="RHEA:40119"/>
        <dbReference type="ChEBI" id="CHEBI:15377"/>
        <dbReference type="ChEBI" id="CHEBI:15378"/>
        <dbReference type="ChEBI" id="CHEBI:30807"/>
        <dbReference type="ChEBI" id="CHEBI:57287"/>
        <dbReference type="ChEBI" id="CHEBI:57385"/>
    </reaction>
    <physiologicalReaction direction="left-to-right" evidence="23">
        <dbReference type="Rhea" id="RHEA:40120"/>
    </physiologicalReaction>
</comment>
<dbReference type="EC" id="3.1.2.2" evidence="16"/>
<keyword evidence="5" id="KW-0963">Cytoplasm</keyword>
<dbReference type="Proteomes" id="UP000320209">
    <property type="component" value="Unassembled WGS sequence"/>
</dbReference>
<evidence type="ECO:0000256" key="17">
    <source>
        <dbReference type="ARBA" id="ARBA00040123"/>
    </source>
</evidence>
<dbReference type="RefSeq" id="WP_008362700.1">
    <property type="nucleotide sequence ID" value="NZ_VFOV01000001.1"/>
</dbReference>
<dbReference type="Pfam" id="PF03061">
    <property type="entry name" value="4HBT"/>
    <property type="match status" value="1"/>
</dbReference>
<dbReference type="PANTHER" id="PTHR12418:SF19">
    <property type="entry name" value="ACYL-COENZYME A THIOESTERASE THEM4"/>
    <property type="match status" value="1"/>
</dbReference>
<feature type="domain" description="Thioesterase" evidence="25">
    <location>
        <begin position="91"/>
        <end position="162"/>
    </location>
</feature>
<dbReference type="SUPFAM" id="SSF54637">
    <property type="entry name" value="Thioesterase/thiol ester dehydrase-isomerase"/>
    <property type="match status" value="1"/>
</dbReference>
<comment type="catalytic activity">
    <reaction evidence="14">
        <text>(9Z)-octadecenoyl-CoA + H2O = (9Z)-octadecenoate + CoA + H(+)</text>
        <dbReference type="Rhea" id="RHEA:40139"/>
        <dbReference type="ChEBI" id="CHEBI:15377"/>
        <dbReference type="ChEBI" id="CHEBI:15378"/>
        <dbReference type="ChEBI" id="CHEBI:30823"/>
        <dbReference type="ChEBI" id="CHEBI:57287"/>
        <dbReference type="ChEBI" id="CHEBI:57387"/>
    </reaction>
    <physiologicalReaction direction="left-to-right" evidence="14">
        <dbReference type="Rhea" id="RHEA:40140"/>
    </physiologicalReaction>
</comment>